<evidence type="ECO:0000313" key="2">
    <source>
        <dbReference type="EMBL" id="MBS2962502.1"/>
    </source>
</evidence>
<accession>A0A8J7WLV5</accession>
<dbReference type="GO" id="GO:0046061">
    <property type="term" value="P:dATP catabolic process"/>
    <property type="evidence" value="ECO:0007669"/>
    <property type="project" value="TreeGrafter"/>
</dbReference>
<dbReference type="RefSeq" id="WP_211465233.1">
    <property type="nucleotide sequence ID" value="NZ_JAGSXH010000012.1"/>
</dbReference>
<dbReference type="AlphaFoldDB" id="A0A8J7WLV5"/>
<dbReference type="Gene3D" id="1.10.287.1080">
    <property type="entry name" value="MazG-like"/>
    <property type="match status" value="2"/>
</dbReference>
<feature type="domain" description="NTP pyrophosphohydrolase MazG-like" evidence="1">
    <location>
        <begin position="144"/>
        <end position="226"/>
    </location>
</feature>
<dbReference type="GO" id="GO:0047429">
    <property type="term" value="F:nucleoside triphosphate diphosphatase activity"/>
    <property type="evidence" value="ECO:0007669"/>
    <property type="project" value="TreeGrafter"/>
</dbReference>
<dbReference type="EMBL" id="JAGSXH010000012">
    <property type="protein sequence ID" value="MBS2962502.1"/>
    <property type="molecule type" value="Genomic_DNA"/>
</dbReference>
<keyword evidence="3" id="KW-1185">Reference proteome</keyword>
<dbReference type="PANTHER" id="PTHR30522">
    <property type="entry name" value="NUCLEOSIDE TRIPHOSPHATE PYROPHOSPHOHYDROLASE"/>
    <property type="match status" value="1"/>
</dbReference>
<evidence type="ECO:0000259" key="1">
    <source>
        <dbReference type="Pfam" id="PF03819"/>
    </source>
</evidence>
<evidence type="ECO:0000313" key="3">
    <source>
        <dbReference type="Proteomes" id="UP000677913"/>
    </source>
</evidence>
<dbReference type="GO" id="GO:0006950">
    <property type="term" value="P:response to stress"/>
    <property type="evidence" value="ECO:0007669"/>
    <property type="project" value="UniProtKB-ARBA"/>
</dbReference>
<dbReference type="GO" id="GO:0046081">
    <property type="term" value="P:dUTP catabolic process"/>
    <property type="evidence" value="ECO:0007669"/>
    <property type="project" value="TreeGrafter"/>
</dbReference>
<dbReference type="Pfam" id="PF03819">
    <property type="entry name" value="MazG"/>
    <property type="match status" value="1"/>
</dbReference>
<comment type="caution">
    <text evidence="2">The sequence shown here is derived from an EMBL/GenBank/DDBJ whole genome shotgun (WGS) entry which is preliminary data.</text>
</comment>
<reference evidence="2" key="1">
    <citation type="submission" date="2021-04" db="EMBL/GenBank/DDBJ databases">
        <title>Genome based classification of Actinospica acidithermotolerans sp. nov., an actinobacterium isolated from an Indonesian hot spring.</title>
        <authorList>
            <person name="Kusuma A.B."/>
            <person name="Putra K.E."/>
            <person name="Nafisah S."/>
            <person name="Loh J."/>
            <person name="Nouioui I."/>
            <person name="Goodfellow M."/>
        </authorList>
    </citation>
    <scope>NUCLEOTIDE SEQUENCE</scope>
    <source>
        <strain evidence="2">DSM 45618</strain>
    </source>
</reference>
<dbReference type="InterPro" id="IPR048015">
    <property type="entry name" value="NTP-PPase_MazG-like_N"/>
</dbReference>
<dbReference type="GO" id="GO:0006203">
    <property type="term" value="P:dGTP catabolic process"/>
    <property type="evidence" value="ECO:0007669"/>
    <property type="project" value="TreeGrafter"/>
</dbReference>
<sequence length="347" mass="36502">MPGRIVLVPFSPRVAPGLVSASAWRLMTGSGAVVHTGSPDHPVLPYLDDVDVQIVVFDPKASAHEIARDLIDQAEAGASVVWIAAQDGDEALAQALGEHLAHGGEIELELLPGSYDLPGAKVLDLVAVMDRLRSPGGCPWDGEQTHRSLVKYLLEEAYETVETIEEGACDEPGPGRDALREELGDVLLQVAFHARIAQEHPTDPFGIDDVADGIAKKLVGRHPHVFGGAVADTAADVEANWDRIKAEEKGRTSAVEGVPLAQPALSLADKLLKRSRNAGIPLELPALTAEAAAQAQDAAGVGRLLLAAVAHARSLGVDPEEALRGAARGLRDQIVARETSRDATVSG</sequence>
<dbReference type="FunFam" id="1.10.287.1080:FF:000001">
    <property type="entry name" value="Nucleoside triphosphate pyrophosphohydrolase"/>
    <property type="match status" value="1"/>
</dbReference>
<dbReference type="Proteomes" id="UP000677913">
    <property type="component" value="Unassembled WGS sequence"/>
</dbReference>
<dbReference type="CDD" id="cd11528">
    <property type="entry name" value="NTP-PPase_MazG_Nterm"/>
    <property type="match status" value="1"/>
</dbReference>
<proteinExistence type="predicted"/>
<dbReference type="GO" id="GO:0046047">
    <property type="term" value="P:TTP catabolic process"/>
    <property type="evidence" value="ECO:0007669"/>
    <property type="project" value="TreeGrafter"/>
</dbReference>
<dbReference type="NCBIfam" id="TIGR00444">
    <property type="entry name" value="mazG"/>
    <property type="match status" value="1"/>
</dbReference>
<protein>
    <submittedName>
        <fullName evidence="2">MazG family protein</fullName>
    </submittedName>
</protein>
<dbReference type="InterPro" id="IPR004518">
    <property type="entry name" value="MazG-like_dom"/>
</dbReference>
<name>A0A8J7WLV5_9ACTN</name>
<dbReference type="GO" id="GO:0046076">
    <property type="term" value="P:dTTP catabolic process"/>
    <property type="evidence" value="ECO:0007669"/>
    <property type="project" value="TreeGrafter"/>
</dbReference>
<dbReference type="InterPro" id="IPR011551">
    <property type="entry name" value="NTP_PyrPHydrolase_MazG"/>
</dbReference>
<dbReference type="GO" id="GO:0046052">
    <property type="term" value="P:UTP catabolic process"/>
    <property type="evidence" value="ECO:0007669"/>
    <property type="project" value="TreeGrafter"/>
</dbReference>
<dbReference type="SUPFAM" id="SSF101386">
    <property type="entry name" value="all-alpha NTP pyrophosphatases"/>
    <property type="match status" value="1"/>
</dbReference>
<dbReference type="PANTHER" id="PTHR30522:SF0">
    <property type="entry name" value="NUCLEOSIDE TRIPHOSPHATE PYROPHOSPHOHYDROLASE"/>
    <property type="match status" value="1"/>
</dbReference>
<gene>
    <name evidence="2" type="ORF">KGA66_05555</name>
</gene>
<organism evidence="2 3">
    <name type="scientific">Actinocrinis puniceicyclus</name>
    <dbReference type="NCBI Taxonomy" id="977794"/>
    <lineage>
        <taxon>Bacteria</taxon>
        <taxon>Bacillati</taxon>
        <taxon>Actinomycetota</taxon>
        <taxon>Actinomycetes</taxon>
        <taxon>Catenulisporales</taxon>
        <taxon>Actinospicaceae</taxon>
        <taxon>Actinocrinis</taxon>
    </lineage>
</organism>